<comment type="caution">
    <text evidence="7">The sequence shown here is derived from an EMBL/GenBank/DDBJ whole genome shotgun (WGS) entry which is preliminary data.</text>
</comment>
<dbReference type="InterPro" id="IPR014284">
    <property type="entry name" value="RNA_pol_sigma-70_dom"/>
</dbReference>
<evidence type="ECO:0000259" key="5">
    <source>
        <dbReference type="Pfam" id="PF04542"/>
    </source>
</evidence>
<dbReference type="GO" id="GO:0003677">
    <property type="term" value="F:DNA binding"/>
    <property type="evidence" value="ECO:0007669"/>
    <property type="project" value="InterPro"/>
</dbReference>
<dbReference type="NCBIfam" id="TIGR02937">
    <property type="entry name" value="sigma70-ECF"/>
    <property type="match status" value="1"/>
</dbReference>
<name>A0A5D4NT43_9BACI</name>
<organism evidence="7 8">
    <name type="scientific">Rossellomorea vietnamensis</name>
    <dbReference type="NCBI Taxonomy" id="218284"/>
    <lineage>
        <taxon>Bacteria</taxon>
        <taxon>Bacillati</taxon>
        <taxon>Bacillota</taxon>
        <taxon>Bacilli</taxon>
        <taxon>Bacillales</taxon>
        <taxon>Bacillaceae</taxon>
        <taxon>Rossellomorea</taxon>
    </lineage>
</organism>
<dbReference type="RefSeq" id="WP_148938851.1">
    <property type="nucleotide sequence ID" value="NZ_VTEI01000003.1"/>
</dbReference>
<dbReference type="Pfam" id="PF08281">
    <property type="entry name" value="Sigma70_r4_2"/>
    <property type="match status" value="1"/>
</dbReference>
<evidence type="ECO:0000259" key="6">
    <source>
        <dbReference type="Pfam" id="PF08281"/>
    </source>
</evidence>
<evidence type="ECO:0000256" key="4">
    <source>
        <dbReference type="ARBA" id="ARBA00023163"/>
    </source>
</evidence>
<dbReference type="InterPro" id="IPR007627">
    <property type="entry name" value="RNA_pol_sigma70_r2"/>
</dbReference>
<evidence type="ECO:0000256" key="2">
    <source>
        <dbReference type="ARBA" id="ARBA00023015"/>
    </source>
</evidence>
<evidence type="ECO:0000256" key="1">
    <source>
        <dbReference type="ARBA" id="ARBA00010641"/>
    </source>
</evidence>
<dbReference type="Gene3D" id="1.10.1740.10">
    <property type="match status" value="1"/>
</dbReference>
<evidence type="ECO:0000256" key="3">
    <source>
        <dbReference type="ARBA" id="ARBA00023082"/>
    </source>
</evidence>
<proteinExistence type="inferred from homology"/>
<dbReference type="InterPro" id="IPR013324">
    <property type="entry name" value="RNA_pol_sigma_r3/r4-like"/>
</dbReference>
<protein>
    <submittedName>
        <fullName evidence="7">RNA polymerase sigma factor</fullName>
    </submittedName>
</protein>
<dbReference type="OrthoDB" id="2470088at2"/>
<dbReference type="PANTHER" id="PTHR43133:SF60">
    <property type="entry name" value="RNA POLYMERASE SIGMA FACTOR SIGV"/>
    <property type="match status" value="1"/>
</dbReference>
<dbReference type="GO" id="GO:0016987">
    <property type="term" value="F:sigma factor activity"/>
    <property type="evidence" value="ECO:0007669"/>
    <property type="project" value="UniProtKB-KW"/>
</dbReference>
<keyword evidence="2" id="KW-0805">Transcription regulation</keyword>
<dbReference type="AlphaFoldDB" id="A0A5D4NT43"/>
<dbReference type="SUPFAM" id="SSF88946">
    <property type="entry name" value="Sigma2 domain of RNA polymerase sigma factors"/>
    <property type="match status" value="1"/>
</dbReference>
<dbReference type="PANTHER" id="PTHR43133">
    <property type="entry name" value="RNA POLYMERASE ECF-TYPE SIGMA FACTO"/>
    <property type="match status" value="1"/>
</dbReference>
<keyword evidence="4" id="KW-0804">Transcription</keyword>
<evidence type="ECO:0000313" key="8">
    <source>
        <dbReference type="Proteomes" id="UP000322267"/>
    </source>
</evidence>
<reference evidence="7 8" key="1">
    <citation type="submission" date="2019-08" db="EMBL/GenBank/DDBJ databases">
        <title>Bacillus genomes from the desert of Cuatro Cienegas, Coahuila.</title>
        <authorList>
            <person name="Olmedo-Alvarez G."/>
        </authorList>
    </citation>
    <scope>NUCLEOTIDE SEQUENCE [LARGE SCALE GENOMIC DNA]</scope>
    <source>
        <strain evidence="7 8">CH34_1T</strain>
    </source>
</reference>
<dbReference type="InterPro" id="IPR039425">
    <property type="entry name" value="RNA_pol_sigma-70-like"/>
</dbReference>
<dbReference type="GO" id="GO:0006352">
    <property type="term" value="P:DNA-templated transcription initiation"/>
    <property type="evidence" value="ECO:0007669"/>
    <property type="project" value="InterPro"/>
</dbReference>
<comment type="similarity">
    <text evidence="1">Belongs to the sigma-70 factor family. ECF subfamily.</text>
</comment>
<dbReference type="Gene3D" id="1.10.10.10">
    <property type="entry name" value="Winged helix-like DNA-binding domain superfamily/Winged helix DNA-binding domain"/>
    <property type="match status" value="1"/>
</dbReference>
<gene>
    <name evidence="7" type="ORF">FZC78_06445</name>
</gene>
<dbReference type="InterPro" id="IPR013249">
    <property type="entry name" value="RNA_pol_sigma70_r4_t2"/>
</dbReference>
<accession>A0A5D4NT43</accession>
<sequence length="166" mass="20011">MSSNKISEWFYRYNKDIYHFLIYYTGSSDIEDLVQEVFYRAIKSIDTFKEQSSPKTWLFSIARNVGIDEIRKKKRIKLRHALLEKEFEDKKEKSPESILHLNEQNKILYQTIHTLKRNYRDVIILRGIKEFSVSETAQVLNWSENKVRITYHRALLALQKKKEELH</sequence>
<dbReference type="Proteomes" id="UP000322267">
    <property type="component" value="Unassembled WGS sequence"/>
</dbReference>
<dbReference type="InterPro" id="IPR036388">
    <property type="entry name" value="WH-like_DNA-bd_sf"/>
</dbReference>
<dbReference type="EMBL" id="VTEI01000003">
    <property type="protein sequence ID" value="TYS17513.1"/>
    <property type="molecule type" value="Genomic_DNA"/>
</dbReference>
<dbReference type="SUPFAM" id="SSF88659">
    <property type="entry name" value="Sigma3 and sigma4 domains of RNA polymerase sigma factors"/>
    <property type="match status" value="1"/>
</dbReference>
<dbReference type="Pfam" id="PF04542">
    <property type="entry name" value="Sigma70_r2"/>
    <property type="match status" value="1"/>
</dbReference>
<feature type="domain" description="RNA polymerase sigma-70 region 2" evidence="5">
    <location>
        <begin position="12"/>
        <end position="75"/>
    </location>
</feature>
<evidence type="ECO:0000313" key="7">
    <source>
        <dbReference type="EMBL" id="TYS17513.1"/>
    </source>
</evidence>
<dbReference type="InterPro" id="IPR013325">
    <property type="entry name" value="RNA_pol_sigma_r2"/>
</dbReference>
<keyword evidence="3" id="KW-0731">Sigma factor</keyword>
<feature type="domain" description="RNA polymerase sigma factor 70 region 4 type 2" evidence="6">
    <location>
        <begin position="107"/>
        <end position="158"/>
    </location>
</feature>